<dbReference type="Gene3D" id="2.120.10.30">
    <property type="entry name" value="TolB, C-terminal domain"/>
    <property type="match status" value="1"/>
</dbReference>
<name>A0ABQ4T0Y7_9HYPH</name>
<dbReference type="EMBL" id="BPQR01000080">
    <property type="protein sequence ID" value="GJE08455.1"/>
    <property type="molecule type" value="Genomic_DNA"/>
</dbReference>
<dbReference type="SUPFAM" id="SSF50952">
    <property type="entry name" value="Soluble quinoprotein glucose dehydrogenase"/>
    <property type="match status" value="1"/>
</dbReference>
<evidence type="ECO:0000259" key="1">
    <source>
        <dbReference type="Pfam" id="PF22807"/>
    </source>
</evidence>
<dbReference type="PANTHER" id="PTHR33546">
    <property type="entry name" value="LARGE, MULTIFUNCTIONAL SECRETED PROTEIN-RELATED"/>
    <property type="match status" value="1"/>
</dbReference>
<accession>A0ABQ4T0Y7</accession>
<dbReference type="PANTHER" id="PTHR33546:SF1">
    <property type="entry name" value="LARGE, MULTIFUNCTIONAL SECRETED PROTEIN"/>
    <property type="match status" value="1"/>
</dbReference>
<gene>
    <name evidence="2" type="ORF">AOPFMNJM_3792</name>
</gene>
<protein>
    <recommendedName>
        <fullName evidence="1">Pyrroloquinoline quinone-dependent pyranose dehydrogenase beta-propeller domain-containing protein</fullName>
    </recommendedName>
</protein>
<sequence>MRTRSKLGLAALALILAGGAAFVRFIVYPEKATLSAAAGEGANPQLPAPNPTLMPTVNIARVARWEKGAKPQPAAGLQVAAYAEGFDHPRWLYLLPNGDVLVAEANKPETGDPSTGIADWVADKVKASAGAGVKSPERIVLLRDKDGDGVAEERHVFLKDLHSPFGMALVGSDLYVANADALVKVPYAAGQTEITAKPEKVVDLPAGINHHWTKNVIASPDGAKLFVTVGSNSNVAENGLDKEKGRAAIWEYTIATKAMREYATGLRNPNGLAFEPVTGKLWTAVNERDEIGSDLVPDYITSVQDGAFYGWPWSYWGQHVDERVQPPRPDLVAKAIAPDYAVGTHTASLGIAFSMDSKLPETWRSGLFVAQHGSWNRRPKSGYKVIYVPFKDGKPAGQPVDVLTGFLNADEKAQGRPVGVILDKTGALLVSDDVGKTVWRVSGGDGARY</sequence>
<dbReference type="Pfam" id="PF22807">
    <property type="entry name" value="TrAA12"/>
    <property type="match status" value="2"/>
</dbReference>
<dbReference type="RefSeq" id="WP_238278144.1">
    <property type="nucleotide sequence ID" value="NZ_BPQR01000080.1"/>
</dbReference>
<reference evidence="2" key="1">
    <citation type="journal article" date="2021" name="Front. Microbiol.">
        <title>Comprehensive Comparative Genomics and Phenotyping of Methylobacterium Species.</title>
        <authorList>
            <person name="Alessa O."/>
            <person name="Ogura Y."/>
            <person name="Fujitani Y."/>
            <person name="Takami H."/>
            <person name="Hayashi T."/>
            <person name="Sahin N."/>
            <person name="Tani A."/>
        </authorList>
    </citation>
    <scope>NUCLEOTIDE SEQUENCE</scope>
    <source>
        <strain evidence="2">LMG 23639</strain>
    </source>
</reference>
<proteinExistence type="predicted"/>
<feature type="domain" description="Pyrroloquinoline quinone-dependent pyranose dehydrogenase beta-propeller" evidence="1">
    <location>
        <begin position="145"/>
        <end position="292"/>
    </location>
</feature>
<evidence type="ECO:0000313" key="3">
    <source>
        <dbReference type="Proteomes" id="UP001055102"/>
    </source>
</evidence>
<dbReference type="InterPro" id="IPR054539">
    <property type="entry name" value="Beta-prop_PDH"/>
</dbReference>
<dbReference type="Proteomes" id="UP001055102">
    <property type="component" value="Unassembled WGS sequence"/>
</dbReference>
<evidence type="ECO:0000313" key="2">
    <source>
        <dbReference type="EMBL" id="GJE08455.1"/>
    </source>
</evidence>
<organism evidence="2 3">
    <name type="scientific">Methylobacterium jeotgali</name>
    <dbReference type="NCBI Taxonomy" id="381630"/>
    <lineage>
        <taxon>Bacteria</taxon>
        <taxon>Pseudomonadati</taxon>
        <taxon>Pseudomonadota</taxon>
        <taxon>Alphaproteobacteria</taxon>
        <taxon>Hyphomicrobiales</taxon>
        <taxon>Methylobacteriaceae</taxon>
        <taxon>Methylobacterium</taxon>
    </lineage>
</organism>
<dbReference type="InterPro" id="IPR011042">
    <property type="entry name" value="6-blade_b-propeller_TolB-like"/>
</dbReference>
<feature type="domain" description="Pyrroloquinoline quinone-dependent pyranose dehydrogenase beta-propeller" evidence="1">
    <location>
        <begin position="335"/>
        <end position="440"/>
    </location>
</feature>
<comment type="caution">
    <text evidence="2">The sequence shown here is derived from an EMBL/GenBank/DDBJ whole genome shotgun (WGS) entry which is preliminary data.</text>
</comment>
<dbReference type="InterPro" id="IPR011041">
    <property type="entry name" value="Quinoprot_gluc/sorb_DH_b-prop"/>
</dbReference>
<reference evidence="2" key="2">
    <citation type="submission" date="2021-08" db="EMBL/GenBank/DDBJ databases">
        <authorList>
            <person name="Tani A."/>
            <person name="Ola A."/>
            <person name="Ogura Y."/>
            <person name="Katsura K."/>
            <person name="Hayashi T."/>
        </authorList>
    </citation>
    <scope>NUCLEOTIDE SEQUENCE</scope>
    <source>
        <strain evidence="2">LMG 23639</strain>
    </source>
</reference>
<keyword evidence="3" id="KW-1185">Reference proteome</keyword>